<dbReference type="Proteomes" id="UP000501780">
    <property type="component" value="Chromosome"/>
</dbReference>
<dbReference type="AlphaFoldDB" id="A0A6H0KK70"/>
<dbReference type="KEGG" id="bfc:BacF7301_06605"/>
<keyword evidence="3" id="KW-0732">Signal</keyword>
<dbReference type="Gene3D" id="3.90.70.50">
    <property type="entry name" value="Peptidase C10, streptopain"/>
    <property type="match status" value="1"/>
</dbReference>
<keyword evidence="4" id="KW-0378">Hydrolase</keyword>
<reference evidence="7 8" key="1">
    <citation type="submission" date="2020-03" db="EMBL/GenBank/DDBJ databases">
        <title>Genomic analysis of Bacteroides faecium CBA7301.</title>
        <authorList>
            <person name="Kim J."/>
            <person name="Roh S.W."/>
        </authorList>
    </citation>
    <scope>NUCLEOTIDE SEQUENCE [LARGE SCALE GENOMIC DNA]</scope>
    <source>
        <strain evidence="7 8">CBA7301</strain>
    </source>
</reference>
<dbReference type="Pfam" id="PF13734">
    <property type="entry name" value="Inhibitor_I69"/>
    <property type="match status" value="1"/>
</dbReference>
<dbReference type="GO" id="GO:0008234">
    <property type="term" value="F:cysteine-type peptidase activity"/>
    <property type="evidence" value="ECO:0007669"/>
    <property type="project" value="UniProtKB-KW"/>
</dbReference>
<dbReference type="EMBL" id="CP050831">
    <property type="protein sequence ID" value="QIU93836.1"/>
    <property type="molecule type" value="Genomic_DNA"/>
</dbReference>
<dbReference type="Pfam" id="PF01640">
    <property type="entry name" value="Peptidase_C10"/>
    <property type="match status" value="1"/>
</dbReference>
<evidence type="ECO:0000256" key="4">
    <source>
        <dbReference type="ARBA" id="ARBA00022801"/>
    </source>
</evidence>
<proteinExistence type="inferred from homology"/>
<evidence type="ECO:0000313" key="7">
    <source>
        <dbReference type="EMBL" id="QIU93836.1"/>
    </source>
</evidence>
<evidence type="ECO:0000256" key="2">
    <source>
        <dbReference type="ARBA" id="ARBA00022670"/>
    </source>
</evidence>
<keyword evidence="5" id="KW-0788">Thiol protease</keyword>
<organism evidence="7 8">
    <name type="scientific">Bacteroides faecium</name>
    <dbReference type="NCBI Taxonomy" id="2715212"/>
    <lineage>
        <taxon>Bacteria</taxon>
        <taxon>Pseudomonadati</taxon>
        <taxon>Bacteroidota</taxon>
        <taxon>Bacteroidia</taxon>
        <taxon>Bacteroidales</taxon>
        <taxon>Bacteroidaceae</taxon>
        <taxon>Bacteroides</taxon>
    </lineage>
</organism>
<dbReference type="SUPFAM" id="SSF54001">
    <property type="entry name" value="Cysteine proteinases"/>
    <property type="match status" value="1"/>
</dbReference>
<feature type="domain" description="Spi protease inhibitor" evidence="6">
    <location>
        <begin position="37"/>
        <end position="122"/>
    </location>
</feature>
<evidence type="ECO:0000256" key="5">
    <source>
        <dbReference type="ARBA" id="ARBA00022807"/>
    </source>
</evidence>
<gene>
    <name evidence="7" type="ORF">BacF7301_06605</name>
</gene>
<keyword evidence="2" id="KW-0645">Protease</keyword>
<dbReference type="GO" id="GO:0006508">
    <property type="term" value="P:proteolysis"/>
    <property type="evidence" value="ECO:0007669"/>
    <property type="project" value="UniProtKB-KW"/>
</dbReference>
<dbReference type="InterPro" id="IPR025896">
    <property type="entry name" value="Spi_Prtas-inh"/>
</dbReference>
<evidence type="ECO:0000256" key="1">
    <source>
        <dbReference type="ARBA" id="ARBA00009693"/>
    </source>
</evidence>
<dbReference type="InterPro" id="IPR038765">
    <property type="entry name" value="Papain-like_cys_pep_sf"/>
</dbReference>
<sequence length="409" mass="46140">MRKNIFIYIILAALISSCTEEMDRLTEANIKSSLYDLSENEALTIAKSFQKSVTASPETRANGVTLGIKSQYRLNASGQTRTLSDENSPLIYEIEMNDGLENGKIIVSGDKRFPEVLAYMPSFNDSLYKVATGPNVMVQMAKNALLDKIQNYATTSATRSRPVDSVSGEVSVMIVPFCKTDWGQSSPFNQLLPTAWVQYAVGVGSRPGAAWHNNYFTGEAVVAITQAMAYLQPYLEINGTYINWEELTMEKDVTRPYYNMAATLSKYIYDTIGTYPVWGKSYNDQWPQSTIVDAVVAMETPINKVSDALNSSQYKIIGDRDQKWNLDIVKKSLLSFYPVFVGDLNRVAFLIDGYAINDENTVYFHCNFGRGDEFNGYYMVYDDGRVDFEPGGYIYRDTYLRIIANMRNR</sequence>
<dbReference type="RefSeq" id="WP_167961356.1">
    <property type="nucleotide sequence ID" value="NZ_CP050831.1"/>
</dbReference>
<evidence type="ECO:0000256" key="3">
    <source>
        <dbReference type="ARBA" id="ARBA00022729"/>
    </source>
</evidence>
<dbReference type="PROSITE" id="PS51257">
    <property type="entry name" value="PROKAR_LIPOPROTEIN"/>
    <property type="match status" value="1"/>
</dbReference>
<dbReference type="InterPro" id="IPR044934">
    <property type="entry name" value="Streptopain_sf"/>
</dbReference>
<protein>
    <recommendedName>
        <fullName evidence="6">Spi protease inhibitor domain-containing protein</fullName>
    </recommendedName>
</protein>
<accession>A0A6H0KK70</accession>
<comment type="similarity">
    <text evidence="1">Belongs to the peptidase C10 family.</text>
</comment>
<name>A0A6H0KK70_9BACE</name>
<dbReference type="InterPro" id="IPR000200">
    <property type="entry name" value="Peptidase_C10"/>
</dbReference>
<evidence type="ECO:0000259" key="6">
    <source>
        <dbReference type="Pfam" id="PF13734"/>
    </source>
</evidence>
<evidence type="ECO:0000313" key="8">
    <source>
        <dbReference type="Proteomes" id="UP000501780"/>
    </source>
</evidence>
<keyword evidence="8" id="KW-1185">Reference proteome</keyword>